<proteinExistence type="predicted"/>
<dbReference type="EMBL" id="BARS01024309">
    <property type="protein sequence ID" value="GAG06354.1"/>
    <property type="molecule type" value="Genomic_DNA"/>
</dbReference>
<reference evidence="1" key="1">
    <citation type="journal article" date="2014" name="Front. Microbiol.">
        <title>High frequency of phylogenetically diverse reductive dehalogenase-homologous genes in deep subseafloor sedimentary metagenomes.</title>
        <authorList>
            <person name="Kawai M."/>
            <person name="Futagami T."/>
            <person name="Toyoda A."/>
            <person name="Takaki Y."/>
            <person name="Nishi S."/>
            <person name="Hori S."/>
            <person name="Arai W."/>
            <person name="Tsubouchi T."/>
            <person name="Morono Y."/>
            <person name="Uchiyama I."/>
            <person name="Ito T."/>
            <person name="Fujiyama A."/>
            <person name="Inagaki F."/>
            <person name="Takami H."/>
        </authorList>
    </citation>
    <scope>NUCLEOTIDE SEQUENCE</scope>
    <source>
        <strain evidence="1">Expedition CK06-06</strain>
    </source>
</reference>
<accession>X0UKL3</accession>
<evidence type="ECO:0000313" key="1">
    <source>
        <dbReference type="EMBL" id="GAG06354.1"/>
    </source>
</evidence>
<gene>
    <name evidence="1" type="ORF">S01H1_38600</name>
</gene>
<name>X0UKL3_9ZZZZ</name>
<dbReference type="AlphaFoldDB" id="X0UKL3"/>
<feature type="non-terminal residue" evidence="1">
    <location>
        <position position="55"/>
    </location>
</feature>
<organism evidence="1">
    <name type="scientific">marine sediment metagenome</name>
    <dbReference type="NCBI Taxonomy" id="412755"/>
    <lineage>
        <taxon>unclassified sequences</taxon>
        <taxon>metagenomes</taxon>
        <taxon>ecological metagenomes</taxon>
    </lineage>
</organism>
<sequence>MNTNRAARFLLAALGLCAFCGWGELRGADDVVTIDNGVVSVRYDVKSGTFSARRG</sequence>
<protein>
    <submittedName>
        <fullName evidence="1">Uncharacterized protein</fullName>
    </submittedName>
</protein>
<comment type="caution">
    <text evidence="1">The sequence shown here is derived from an EMBL/GenBank/DDBJ whole genome shotgun (WGS) entry which is preliminary data.</text>
</comment>